<reference evidence="2 3" key="1">
    <citation type="submission" date="2024-09" db="EMBL/GenBank/DDBJ databases">
        <authorList>
            <person name="Sun Q."/>
            <person name="Mori K."/>
        </authorList>
    </citation>
    <scope>NUCLEOTIDE SEQUENCE [LARGE SCALE GENOMIC DNA]</scope>
    <source>
        <strain evidence="2 3">CCM 7759</strain>
    </source>
</reference>
<dbReference type="Proteomes" id="UP001589776">
    <property type="component" value="Unassembled WGS sequence"/>
</dbReference>
<dbReference type="Pfam" id="PF22266">
    <property type="entry name" value="DUF6953"/>
    <property type="match status" value="1"/>
</dbReference>
<accession>A0ABV6DMX1</accession>
<gene>
    <name evidence="2" type="ORF">ACFFK0_16305</name>
</gene>
<protein>
    <submittedName>
        <fullName evidence="2">DUF6953 family protein</fullName>
    </submittedName>
</protein>
<sequence length="95" mass="10645">MGLRYPADDAGPGRASADEPTAGEIAEWMVGELKSAGILRQEDAVRYIAEHFGEQFIYVNENGNRSIGKEVKKAFRKLHGGRAAWERDGFFWGWT</sequence>
<evidence type="ECO:0000313" key="3">
    <source>
        <dbReference type="Proteomes" id="UP001589776"/>
    </source>
</evidence>
<feature type="region of interest" description="Disordered" evidence="1">
    <location>
        <begin position="1"/>
        <end position="21"/>
    </location>
</feature>
<keyword evidence="3" id="KW-1185">Reference proteome</keyword>
<dbReference type="RefSeq" id="WP_377471371.1">
    <property type="nucleotide sequence ID" value="NZ_JBHLWN010000067.1"/>
</dbReference>
<comment type="caution">
    <text evidence="2">The sequence shown here is derived from an EMBL/GenBank/DDBJ whole genome shotgun (WGS) entry which is preliminary data.</text>
</comment>
<evidence type="ECO:0000313" key="2">
    <source>
        <dbReference type="EMBL" id="MFC0213994.1"/>
    </source>
</evidence>
<organism evidence="2 3">
    <name type="scientific">Paenibacillus chartarius</name>
    <dbReference type="NCBI Taxonomy" id="747481"/>
    <lineage>
        <taxon>Bacteria</taxon>
        <taxon>Bacillati</taxon>
        <taxon>Bacillota</taxon>
        <taxon>Bacilli</taxon>
        <taxon>Bacillales</taxon>
        <taxon>Paenibacillaceae</taxon>
        <taxon>Paenibacillus</taxon>
    </lineage>
</organism>
<evidence type="ECO:0000256" key="1">
    <source>
        <dbReference type="SAM" id="MobiDB-lite"/>
    </source>
</evidence>
<dbReference type="EMBL" id="JBHLWN010000067">
    <property type="protein sequence ID" value="MFC0213994.1"/>
    <property type="molecule type" value="Genomic_DNA"/>
</dbReference>
<proteinExistence type="predicted"/>
<dbReference type="InterPro" id="IPR054228">
    <property type="entry name" value="DUF6953"/>
</dbReference>
<name>A0ABV6DMX1_9BACL</name>